<dbReference type="InterPro" id="IPR027417">
    <property type="entry name" value="P-loop_NTPase"/>
</dbReference>
<name>A0AAD8DYK2_MYTSE</name>
<dbReference type="PANTHER" id="PTHR22878">
    <property type="entry name" value="DYNEIN HEAVY CHAIN 6, AXONEMAL-LIKE-RELATED"/>
    <property type="match status" value="1"/>
</dbReference>
<dbReference type="GO" id="GO:0051959">
    <property type="term" value="F:dynein light intermediate chain binding"/>
    <property type="evidence" value="ECO:0007669"/>
    <property type="project" value="InterPro"/>
</dbReference>
<feature type="domain" description="Dynein heavy chain AAA module D4" evidence="2">
    <location>
        <begin position="2"/>
        <end position="90"/>
    </location>
</feature>
<gene>
    <name evidence="3" type="ORF">PYW07_017422</name>
</gene>
<keyword evidence="4" id="KW-1185">Reference proteome</keyword>
<dbReference type="Proteomes" id="UP001231518">
    <property type="component" value="Chromosome 9"/>
</dbReference>
<dbReference type="InterPro" id="IPR026983">
    <property type="entry name" value="DHC"/>
</dbReference>
<dbReference type="InterPro" id="IPR024317">
    <property type="entry name" value="Dynein_heavy_chain_D4_dom"/>
</dbReference>
<reference evidence="3" key="1">
    <citation type="submission" date="2023-03" db="EMBL/GenBank/DDBJ databases">
        <title>Chromosome-level genomes of two armyworms, Mythimna separata and Mythimna loreyi, provide insights into the biosynthesis and reception of sex pheromones.</title>
        <authorList>
            <person name="Zhao H."/>
        </authorList>
    </citation>
    <scope>NUCLEOTIDE SEQUENCE</scope>
    <source>
        <strain evidence="3">BeijingLab</strain>
        <tissue evidence="3">Pupa</tissue>
    </source>
</reference>
<proteinExistence type="inferred from homology"/>
<dbReference type="PANTHER" id="PTHR22878:SF70">
    <property type="entry name" value="DYNEIN HEAVY CHAIN 2, AXONEMAL"/>
    <property type="match status" value="1"/>
</dbReference>
<protein>
    <recommendedName>
        <fullName evidence="2">Dynein heavy chain AAA module D4 domain-containing protein</fullName>
    </recommendedName>
</protein>
<comment type="similarity">
    <text evidence="1">Belongs to the dynein heavy chain family.</text>
</comment>
<evidence type="ECO:0000259" key="2">
    <source>
        <dbReference type="Pfam" id="PF12780"/>
    </source>
</evidence>
<dbReference type="GO" id="GO:0045505">
    <property type="term" value="F:dynein intermediate chain binding"/>
    <property type="evidence" value="ECO:0007669"/>
    <property type="project" value="InterPro"/>
</dbReference>
<dbReference type="Pfam" id="PF12780">
    <property type="entry name" value="AAA_8"/>
    <property type="match status" value="1"/>
</dbReference>
<dbReference type="GO" id="GO:0007018">
    <property type="term" value="P:microtubule-based movement"/>
    <property type="evidence" value="ECO:0007669"/>
    <property type="project" value="InterPro"/>
</dbReference>
<dbReference type="Gene3D" id="3.40.50.300">
    <property type="entry name" value="P-loop containing nucleotide triphosphate hydrolases"/>
    <property type="match status" value="1"/>
</dbReference>
<evidence type="ECO:0000313" key="4">
    <source>
        <dbReference type="Proteomes" id="UP001231518"/>
    </source>
</evidence>
<organism evidence="3 4">
    <name type="scientific">Mythimna separata</name>
    <name type="common">Oriental armyworm</name>
    <name type="synonym">Pseudaletia separata</name>
    <dbReference type="NCBI Taxonomy" id="271217"/>
    <lineage>
        <taxon>Eukaryota</taxon>
        <taxon>Metazoa</taxon>
        <taxon>Ecdysozoa</taxon>
        <taxon>Arthropoda</taxon>
        <taxon>Hexapoda</taxon>
        <taxon>Insecta</taxon>
        <taxon>Pterygota</taxon>
        <taxon>Neoptera</taxon>
        <taxon>Endopterygota</taxon>
        <taxon>Lepidoptera</taxon>
        <taxon>Glossata</taxon>
        <taxon>Ditrysia</taxon>
        <taxon>Noctuoidea</taxon>
        <taxon>Noctuidae</taxon>
        <taxon>Noctuinae</taxon>
        <taxon>Hadenini</taxon>
        <taxon>Mythimna</taxon>
    </lineage>
</organism>
<accession>A0AAD8DYK2</accession>
<dbReference type="GO" id="GO:0030286">
    <property type="term" value="C:dynein complex"/>
    <property type="evidence" value="ECO:0007669"/>
    <property type="project" value="InterPro"/>
</dbReference>
<evidence type="ECO:0000313" key="3">
    <source>
        <dbReference type="EMBL" id="KAJ8730384.1"/>
    </source>
</evidence>
<sequence length="234" mass="27344">MYVERVKIVCLRIVLAMSPIGDSFRNRLRMFPSLINCATIDWFTAWPAEALERVAHMFIYQMEDVEDELRLACVDMCQLFHMTVVQLSERSHYILLPILNSTHTPHMFIYQMEDVEDELRLACVDMCQLFHMTVVQLSERSHYILLPILNSTHTPHMFIYQMEDVEDELRLACVDMCQLFHMTVVQLSERSHYILLPILNSTHTHTHHTCSSTRWRTWRTSCASPASTCASSST</sequence>
<comment type="caution">
    <text evidence="3">The sequence shown here is derived from an EMBL/GenBank/DDBJ whole genome shotgun (WGS) entry which is preliminary data.</text>
</comment>
<dbReference type="EMBL" id="JARGEI010000006">
    <property type="protein sequence ID" value="KAJ8730384.1"/>
    <property type="molecule type" value="Genomic_DNA"/>
</dbReference>
<dbReference type="AlphaFoldDB" id="A0AAD8DYK2"/>
<evidence type="ECO:0000256" key="1">
    <source>
        <dbReference type="ARBA" id="ARBA00008887"/>
    </source>
</evidence>